<dbReference type="AlphaFoldDB" id="A0A9Q8PA77"/>
<sequence length="167" mass="18196">MFKAHWAIFIPESGDRSCKRGKYIHVIGSLKDGFQFELVRGYDMAKTGTRPLPAIEIGLVTAGFVVDTPSGGQRVKGAIGDLKNGQQPFRAMDGLEQFLAAVAPPTKSLNSATSGTSRGKKVDMSDCQWWTTRCVRAHVEQGLLIAPQRGLNKNKDPVDIMSSAPRH</sequence>
<reference evidence="1" key="1">
    <citation type="submission" date="2021-12" db="EMBL/GenBank/DDBJ databases">
        <authorList>
            <person name="Zaccaron A."/>
            <person name="Stergiopoulos I."/>
        </authorList>
    </citation>
    <scope>NUCLEOTIDE SEQUENCE</scope>
    <source>
        <strain evidence="1">Race5_Kim</strain>
    </source>
</reference>
<dbReference type="OrthoDB" id="2999773at2759"/>
<keyword evidence="2" id="KW-1185">Reference proteome</keyword>
<organism evidence="1 2">
    <name type="scientific">Passalora fulva</name>
    <name type="common">Tomato leaf mold</name>
    <name type="synonym">Cladosporium fulvum</name>
    <dbReference type="NCBI Taxonomy" id="5499"/>
    <lineage>
        <taxon>Eukaryota</taxon>
        <taxon>Fungi</taxon>
        <taxon>Dikarya</taxon>
        <taxon>Ascomycota</taxon>
        <taxon>Pezizomycotina</taxon>
        <taxon>Dothideomycetes</taxon>
        <taxon>Dothideomycetidae</taxon>
        <taxon>Mycosphaerellales</taxon>
        <taxon>Mycosphaerellaceae</taxon>
        <taxon>Fulvia</taxon>
    </lineage>
</organism>
<protein>
    <submittedName>
        <fullName evidence="1">Uncharacterized protein</fullName>
    </submittedName>
</protein>
<evidence type="ECO:0000313" key="1">
    <source>
        <dbReference type="EMBL" id="UJO18720.1"/>
    </source>
</evidence>
<reference evidence="1" key="2">
    <citation type="journal article" date="2022" name="Microb. Genom.">
        <title>A chromosome-scale genome assembly of the tomato pathogen Cladosporium fulvum reveals a compartmentalized genome architecture and the presence of a dispensable chromosome.</title>
        <authorList>
            <person name="Zaccaron A.Z."/>
            <person name="Chen L.H."/>
            <person name="Samaras A."/>
            <person name="Stergiopoulos I."/>
        </authorList>
    </citation>
    <scope>NUCLEOTIDE SEQUENCE</scope>
    <source>
        <strain evidence="1">Race5_Kim</strain>
    </source>
</reference>
<name>A0A9Q8PA77_PASFU</name>
<dbReference type="Proteomes" id="UP000756132">
    <property type="component" value="Chromosome 6"/>
</dbReference>
<proteinExistence type="predicted"/>
<dbReference type="KEGG" id="ffu:CLAFUR5_07102"/>
<gene>
    <name evidence="1" type="ORF">CLAFUR5_07102</name>
</gene>
<dbReference type="OMA" id="DIMSSAP"/>
<evidence type="ECO:0000313" key="2">
    <source>
        <dbReference type="Proteomes" id="UP000756132"/>
    </source>
</evidence>
<dbReference type="GeneID" id="71986980"/>
<dbReference type="InterPro" id="IPR046670">
    <property type="entry name" value="DUF6540"/>
</dbReference>
<dbReference type="RefSeq" id="XP_047763086.1">
    <property type="nucleotide sequence ID" value="XM_047906250.1"/>
</dbReference>
<dbReference type="Pfam" id="PF20174">
    <property type="entry name" value="DUF6540"/>
    <property type="match status" value="1"/>
</dbReference>
<accession>A0A9Q8PA77</accession>
<dbReference type="EMBL" id="CP090168">
    <property type="protein sequence ID" value="UJO18720.1"/>
    <property type="molecule type" value="Genomic_DNA"/>
</dbReference>